<accession>A0A9J7M8B7</accession>
<keyword evidence="12" id="KW-1185">Reference proteome</keyword>
<comment type="subcellular location">
    <subcellularLocation>
        <location evidence="1">Mitochondrion</location>
    </subcellularLocation>
</comment>
<dbReference type="InterPro" id="IPR048300">
    <property type="entry name" value="TACO1_YebC-like_2nd/3rd_dom"/>
</dbReference>
<organism evidence="12 13">
    <name type="scientific">Branchiostoma floridae</name>
    <name type="common">Florida lancelet</name>
    <name type="synonym">Amphioxus</name>
    <dbReference type="NCBI Taxonomy" id="7739"/>
    <lineage>
        <taxon>Eukaryota</taxon>
        <taxon>Metazoa</taxon>
        <taxon>Chordata</taxon>
        <taxon>Cephalochordata</taxon>
        <taxon>Leptocardii</taxon>
        <taxon>Amphioxiformes</taxon>
        <taxon>Branchiostomatidae</taxon>
        <taxon>Branchiostoma</taxon>
    </lineage>
</organism>
<protein>
    <recommendedName>
        <fullName evidence="8">Translational activator of cytochrome c oxidase 1</fullName>
    </recommendedName>
    <alternativeName>
        <fullName evidence="9">Coiled-coil domain-containing protein 44</fullName>
    </alternativeName>
</protein>
<gene>
    <name evidence="13" type="primary">LOC118429406</name>
</gene>
<dbReference type="OrthoDB" id="2017544at2759"/>
<evidence type="ECO:0000256" key="1">
    <source>
        <dbReference type="ARBA" id="ARBA00004173"/>
    </source>
</evidence>
<evidence type="ECO:0000256" key="2">
    <source>
        <dbReference type="ARBA" id="ARBA00008724"/>
    </source>
</evidence>
<dbReference type="InterPro" id="IPR049083">
    <property type="entry name" value="TACO1_YebC_N"/>
</dbReference>
<dbReference type="GeneID" id="118429406"/>
<dbReference type="KEGG" id="bfo:118429406"/>
<dbReference type="PANTHER" id="PTHR12532:SF0">
    <property type="entry name" value="TRANSLATIONAL ACTIVATOR OF CYTOCHROME C OXIDASE 1"/>
    <property type="match status" value="1"/>
</dbReference>
<proteinExistence type="inferred from homology"/>
<dbReference type="FunFam" id="3.30.70.980:FF:000008">
    <property type="entry name" value="Translational activator of cytochrome c oxidase 1"/>
    <property type="match status" value="1"/>
</dbReference>
<dbReference type="InterPro" id="IPR029072">
    <property type="entry name" value="YebC-like"/>
</dbReference>
<dbReference type="Gene3D" id="3.30.70.980">
    <property type="match status" value="2"/>
</dbReference>
<evidence type="ECO:0000256" key="4">
    <source>
        <dbReference type="ARBA" id="ARBA00023054"/>
    </source>
</evidence>
<keyword evidence="5" id="KW-0496">Mitochondrion</keyword>
<evidence type="ECO:0000313" key="12">
    <source>
        <dbReference type="Proteomes" id="UP000001554"/>
    </source>
</evidence>
<feature type="domain" description="TACO1/YebC-like N-terminal" evidence="11">
    <location>
        <begin position="68"/>
        <end position="138"/>
    </location>
</feature>
<dbReference type="Gene3D" id="1.10.10.200">
    <property type="match status" value="1"/>
</dbReference>
<dbReference type="SUPFAM" id="SSF75625">
    <property type="entry name" value="YebC-like"/>
    <property type="match status" value="1"/>
</dbReference>
<name>A0A9J7M8B7_BRAFL</name>
<keyword evidence="6" id="KW-0010">Activator</keyword>
<reference evidence="12" key="1">
    <citation type="journal article" date="2020" name="Nat. Ecol. Evol.">
        <title>Deeply conserved synteny resolves early events in vertebrate evolution.</title>
        <authorList>
            <person name="Simakov O."/>
            <person name="Marletaz F."/>
            <person name="Yue J.X."/>
            <person name="O'Connell B."/>
            <person name="Jenkins J."/>
            <person name="Brandt A."/>
            <person name="Calef R."/>
            <person name="Tung C.H."/>
            <person name="Huang T.K."/>
            <person name="Schmutz J."/>
            <person name="Satoh N."/>
            <person name="Yu J.K."/>
            <person name="Putnam N.H."/>
            <person name="Green R.E."/>
            <person name="Rokhsar D.S."/>
        </authorList>
    </citation>
    <scope>NUCLEOTIDE SEQUENCE [LARGE SCALE GENOMIC DNA]</scope>
    <source>
        <strain evidence="12">S238N-H82</strain>
    </source>
</reference>
<evidence type="ECO:0000256" key="5">
    <source>
        <dbReference type="ARBA" id="ARBA00023128"/>
    </source>
</evidence>
<dbReference type="GO" id="GO:0005739">
    <property type="term" value="C:mitochondrion"/>
    <property type="evidence" value="ECO:0000318"/>
    <property type="project" value="GO_Central"/>
</dbReference>
<dbReference type="Proteomes" id="UP000001554">
    <property type="component" value="Chromosome 1"/>
</dbReference>
<evidence type="ECO:0000313" key="13">
    <source>
        <dbReference type="RefSeq" id="XP_035695784.1"/>
    </source>
</evidence>
<evidence type="ECO:0000256" key="9">
    <source>
        <dbReference type="ARBA" id="ARBA00075676"/>
    </source>
</evidence>
<dbReference type="AlphaFoldDB" id="A0A9J7M8B7"/>
<dbReference type="PANTHER" id="PTHR12532">
    <property type="entry name" value="TRANSLATIONAL ACTIVATOR OF CYTOCHROME C OXIDASE 1"/>
    <property type="match status" value="1"/>
</dbReference>
<dbReference type="GO" id="GO:0006417">
    <property type="term" value="P:regulation of translation"/>
    <property type="evidence" value="ECO:0007669"/>
    <property type="project" value="UniProtKB-KW"/>
</dbReference>
<evidence type="ECO:0000256" key="7">
    <source>
        <dbReference type="ARBA" id="ARBA00053642"/>
    </source>
</evidence>
<evidence type="ECO:0000256" key="8">
    <source>
        <dbReference type="ARBA" id="ARBA00073666"/>
    </source>
</evidence>
<dbReference type="OMA" id="NFDIPDE"/>
<dbReference type="InterPro" id="IPR002876">
    <property type="entry name" value="Transcrip_reg_TACO1-like"/>
</dbReference>
<evidence type="ECO:0000256" key="3">
    <source>
        <dbReference type="ARBA" id="ARBA00022845"/>
    </source>
</evidence>
<feature type="domain" description="TACO1/YebC-like second and third" evidence="10">
    <location>
        <begin position="150"/>
        <end position="301"/>
    </location>
</feature>
<dbReference type="InterPro" id="IPR026564">
    <property type="entry name" value="Transcrip_reg_TACO1-like_dom3"/>
</dbReference>
<dbReference type="Pfam" id="PF20772">
    <property type="entry name" value="TACO1_YebC_N"/>
    <property type="match status" value="1"/>
</dbReference>
<dbReference type="FunFam" id="1.10.10.200:FF:000002">
    <property type="entry name" value="Probable transcriptional regulatory protein CLM62_37755"/>
    <property type="match status" value="1"/>
</dbReference>
<dbReference type="RefSeq" id="XP_035695784.1">
    <property type="nucleotide sequence ID" value="XM_035839891.1"/>
</dbReference>
<comment type="similarity">
    <text evidence="2">Belongs to the TACO1 family.</text>
</comment>
<evidence type="ECO:0000259" key="10">
    <source>
        <dbReference type="Pfam" id="PF01709"/>
    </source>
</evidence>
<dbReference type="Pfam" id="PF01709">
    <property type="entry name" value="Transcrip_reg"/>
    <property type="match status" value="1"/>
</dbReference>
<keyword evidence="4" id="KW-0175">Coiled coil</keyword>
<reference evidence="13" key="2">
    <citation type="submission" date="2025-08" db="UniProtKB">
        <authorList>
            <consortium name="RefSeq"/>
        </authorList>
    </citation>
    <scope>IDENTIFICATION</scope>
    <source>
        <strain evidence="13">S238N-H82</strain>
        <tissue evidence="13">Testes</tissue>
    </source>
</reference>
<dbReference type="InterPro" id="IPR017856">
    <property type="entry name" value="Integrase-like_N"/>
</dbReference>
<comment type="function">
    <text evidence="7">Acts as a translational activator of mitochondrially-encoded cytochrome c oxidase 1.</text>
</comment>
<evidence type="ECO:0000256" key="6">
    <source>
        <dbReference type="ARBA" id="ARBA00023159"/>
    </source>
</evidence>
<sequence length="303" mass="33194">MALATKTIPVFSGRQMCYVAAMWRSVLQQAQACTGLPAKFRDVSPNVNVTSYGSRNIHCSPGQFAGHNKWSKVRHIKGPKDQAKSMLFAKYALQIRVAVKEDGPNPDLNSKLDSIISIAKDKGMTKASIEHAVKTAHGNKDKPLVSSQADIQGPGGACILVDVVTDASKQTRDQLRKLCKTHGGVYGSKVRHAFERKGVIMVSSDLDMDRAEEVAIEAGAEDVEQVVDEDDMEVIQFICDPADLQNVQEKLAELQCETKSSSVEYIPTQTLPLTGDLLEQASTLVRELSNRDDVLKVYHNIEA</sequence>
<evidence type="ECO:0000259" key="11">
    <source>
        <dbReference type="Pfam" id="PF20772"/>
    </source>
</evidence>
<keyword evidence="3" id="KW-0810">Translation regulation</keyword>